<feature type="compositionally biased region" description="Basic and acidic residues" evidence="1">
    <location>
        <begin position="643"/>
        <end position="683"/>
    </location>
</feature>
<feature type="compositionally biased region" description="Polar residues" evidence="1">
    <location>
        <begin position="430"/>
        <end position="445"/>
    </location>
</feature>
<evidence type="ECO:0000313" key="4">
    <source>
        <dbReference type="Proteomes" id="UP000237246"/>
    </source>
</evidence>
<feature type="compositionally biased region" description="Low complexity" evidence="1">
    <location>
        <begin position="58"/>
        <end position="72"/>
    </location>
</feature>
<dbReference type="EMBL" id="PPHD01023216">
    <property type="protein sequence ID" value="POI27558.1"/>
    <property type="molecule type" value="Genomic_DNA"/>
</dbReference>
<feature type="non-terminal residue" evidence="3">
    <location>
        <position position="1"/>
    </location>
</feature>
<protein>
    <recommendedName>
        <fullName evidence="2">SFR19-like C-terminal domain-containing protein</fullName>
    </recommendedName>
</protein>
<evidence type="ECO:0000256" key="1">
    <source>
        <dbReference type="SAM" id="MobiDB-lite"/>
    </source>
</evidence>
<feature type="compositionally biased region" description="Basic residues" evidence="1">
    <location>
        <begin position="730"/>
        <end position="739"/>
    </location>
</feature>
<dbReference type="AlphaFoldDB" id="A0A2P4STW6"/>
<keyword evidence="4" id="KW-1185">Reference proteome</keyword>
<reference evidence="3 4" key="1">
    <citation type="submission" date="2018-01" db="EMBL/GenBank/DDBJ databases">
        <title>Comparison of the Chinese Bamboo Partridge and Red Junglefowl genome sequences highlights the importance of demography in genome evolution.</title>
        <authorList>
            <person name="Tiley G.P."/>
            <person name="Kimball R.T."/>
            <person name="Braun E.L."/>
            <person name="Burleigh J.G."/>
        </authorList>
    </citation>
    <scope>NUCLEOTIDE SEQUENCE [LARGE SCALE GENOMIC DNA]</scope>
    <source>
        <strain evidence="3">RTK389</strain>
        <tissue evidence="3">Blood</tissue>
    </source>
</reference>
<proteinExistence type="predicted"/>
<sequence length="1058" mass="119769">ILLLLESLGKGYVVACAQEGEEKKQASGSSGTRGARRKSVNTTPRRRSARNTKNETLSQSRSSPRSSSSGCSAPDGNNPPLNKSSTESENVLPKQKTKRIGKQRIPLAKKKLRSSARSEKSSSDSVDDDDDDNAESEVFLTVDKDQQSDNESSSANLPQKNDAETESANGLESYNEHAEIEEATGECEEDTSGNRDVSFSVQESTVLTLGGEDQEFEIKDLSEKNLELENQDACENTLEQMETVTSPRDKLCDHATFENSHETLCSPQEELLENINALTKIHQSITSPENELLEHPEPLEQGQPLESPRSKLHEHTETVEVDDANADEKTVVDCASTNTQDFKSDKDKEPDRLICNASIDTSEQALKESPVPESEENRTSESVMINAERKHFGEDNNEMIPMDCDSFCSDQNEPQIEQLPPAESIEQGKTDSLQCDAANSTSGSGFSDEKDETVRQEGECQSEPKKDKKTRTRRSRFHSPSTTWSPSRRDGRRSQSPSPKREVTRERSSRSPKKETVGEGKRSLSQSPKRETLKDERKTPSRSPKREAVRESRRSSRSRTRDSSPRQKSRSRSSDRDCQRRDRDRERRNRRWSRSWSRSRSRSRSRSQSRTRNKGSSFSRNERDGHSPRWKDRWANDSWRSPRGSDRYRRSDQEKQNESAKEKDSTEKNSDAQCSPDKRRNDCPDWVMERINSIPEVKNRDRPHWEDSRHDNSGQSWNKNFGSGWIPNRGRGHRGRGGRGRGGFAYGDLNENHWQSRKPLSGNSNGSGNEATRFSEQQPYKRKNEQDSFDTPADRSGWTSASSWAVRKTLPADVQNYYSRRGRNSSSPQSGWGTRQEEETLEQDPNLKDQGNQQSDGSQLPVNMMQQQMNVMPQVNAQHQPMNMFPYPVGIPPPMMNMQRNPFNIPPPVPMHLHTGVPLIQVAAPTNLSQGLPPPPPPPPPSQQVNYIASQQDGKQLQVCFIRSHGRSTIEVTYLRKLLIQEKAAQEVKLAIKPFYQNKDITKEEYKEIVRKAVDKVCHSKSGEVNSAKVANLVRAYVDKYKHSRKKNAEEAVSCDRK</sequence>
<feature type="compositionally biased region" description="Basic and acidic residues" evidence="1">
    <location>
        <begin position="697"/>
        <end position="712"/>
    </location>
</feature>
<feature type="compositionally biased region" description="Basic residues" evidence="1">
    <location>
        <begin position="34"/>
        <end position="50"/>
    </location>
</feature>
<dbReference type="PANTHER" id="PTHR47048:SF1">
    <property type="entry name" value="PROTEIN SCAF11"/>
    <property type="match status" value="1"/>
</dbReference>
<feature type="compositionally biased region" description="Basic residues" evidence="1">
    <location>
        <begin position="588"/>
        <end position="613"/>
    </location>
</feature>
<feature type="region of interest" description="Disordered" evidence="1">
    <location>
        <begin position="286"/>
        <end position="328"/>
    </location>
</feature>
<feature type="compositionally biased region" description="Basic and acidic residues" evidence="1">
    <location>
        <begin position="308"/>
        <end position="318"/>
    </location>
</feature>
<feature type="region of interest" description="Disordered" evidence="1">
    <location>
        <begin position="359"/>
        <end position="859"/>
    </location>
</feature>
<organism evidence="3 4">
    <name type="scientific">Bambusicola thoracicus</name>
    <name type="common">Chinese bamboo-partridge</name>
    <name type="synonym">Perdix thoracica</name>
    <dbReference type="NCBI Taxonomy" id="9083"/>
    <lineage>
        <taxon>Eukaryota</taxon>
        <taxon>Metazoa</taxon>
        <taxon>Chordata</taxon>
        <taxon>Craniata</taxon>
        <taxon>Vertebrata</taxon>
        <taxon>Euteleostomi</taxon>
        <taxon>Archelosauria</taxon>
        <taxon>Archosauria</taxon>
        <taxon>Dinosauria</taxon>
        <taxon>Saurischia</taxon>
        <taxon>Theropoda</taxon>
        <taxon>Coelurosauria</taxon>
        <taxon>Aves</taxon>
        <taxon>Neognathae</taxon>
        <taxon>Galloanserae</taxon>
        <taxon>Galliformes</taxon>
        <taxon>Phasianidae</taxon>
        <taxon>Perdicinae</taxon>
        <taxon>Bambusicola</taxon>
    </lineage>
</organism>
<accession>A0A2P4STW6</accession>
<dbReference type="GO" id="GO:0003723">
    <property type="term" value="F:RNA binding"/>
    <property type="evidence" value="ECO:0007669"/>
    <property type="project" value="TreeGrafter"/>
</dbReference>
<feature type="compositionally biased region" description="Basic residues" evidence="1">
    <location>
        <begin position="467"/>
        <end position="477"/>
    </location>
</feature>
<feature type="compositionally biased region" description="Basic and acidic residues" evidence="1">
    <location>
        <begin position="452"/>
        <end position="466"/>
    </location>
</feature>
<dbReference type="Pfam" id="PF23030">
    <property type="entry name" value="SCAF11-like_C"/>
    <property type="match status" value="1"/>
</dbReference>
<evidence type="ECO:0000259" key="2">
    <source>
        <dbReference type="Pfam" id="PF23030"/>
    </source>
</evidence>
<dbReference type="Proteomes" id="UP000237246">
    <property type="component" value="Unassembled WGS sequence"/>
</dbReference>
<dbReference type="PANTHER" id="PTHR47048">
    <property type="entry name" value="PROTEIN SCAF11"/>
    <property type="match status" value="1"/>
</dbReference>
<feature type="compositionally biased region" description="Acidic residues" evidence="1">
    <location>
        <begin position="181"/>
        <end position="191"/>
    </location>
</feature>
<comment type="caution">
    <text evidence="3">The sequence shown here is derived from an EMBL/GenBank/DDBJ whole genome shotgun (WGS) entry which is preliminary data.</text>
</comment>
<feature type="compositionally biased region" description="Basic and acidic residues" evidence="1">
    <location>
        <begin position="487"/>
        <end position="565"/>
    </location>
</feature>
<evidence type="ECO:0000313" key="3">
    <source>
        <dbReference type="EMBL" id="POI27558.1"/>
    </source>
</evidence>
<feature type="region of interest" description="Disordered" evidence="1">
    <location>
        <begin position="18"/>
        <end position="199"/>
    </location>
</feature>
<feature type="compositionally biased region" description="Basic and acidic residues" evidence="1">
    <location>
        <begin position="572"/>
        <end position="587"/>
    </location>
</feature>
<feature type="compositionally biased region" description="Polar residues" evidence="1">
    <location>
        <begin position="79"/>
        <end position="89"/>
    </location>
</feature>
<feature type="compositionally biased region" description="Polar residues" evidence="1">
    <location>
        <begin position="149"/>
        <end position="159"/>
    </location>
</feature>
<feature type="compositionally biased region" description="Acidic residues" evidence="1">
    <location>
        <begin position="125"/>
        <end position="135"/>
    </location>
</feature>
<gene>
    <name evidence="3" type="ORF">CIB84_008692</name>
</gene>
<dbReference type="OrthoDB" id="1935339at2759"/>
<feature type="compositionally biased region" description="Low complexity" evidence="1">
    <location>
        <begin position="816"/>
        <end position="827"/>
    </location>
</feature>
<feature type="compositionally biased region" description="Polar residues" evidence="1">
    <location>
        <begin position="849"/>
        <end position="859"/>
    </location>
</feature>
<feature type="compositionally biased region" description="Polar residues" evidence="1">
    <location>
        <begin position="761"/>
        <end position="778"/>
    </location>
</feature>
<feature type="compositionally biased region" description="Basic and acidic residues" evidence="1">
    <location>
        <begin position="620"/>
        <end position="635"/>
    </location>
</feature>
<feature type="compositionally biased region" description="Basic residues" evidence="1">
    <location>
        <begin position="95"/>
        <end position="114"/>
    </location>
</feature>
<dbReference type="InterPro" id="IPR057031">
    <property type="entry name" value="SFR19-like_C"/>
</dbReference>
<dbReference type="GO" id="GO:0000245">
    <property type="term" value="P:spliceosomal complex assembly"/>
    <property type="evidence" value="ECO:0007669"/>
    <property type="project" value="TreeGrafter"/>
</dbReference>
<name>A0A2P4STW6_BAMTH</name>
<feature type="domain" description="SFR19-like C-terminal" evidence="2">
    <location>
        <begin position="972"/>
        <end position="1051"/>
    </location>
</feature>